<dbReference type="Gene3D" id="3.30.9.10">
    <property type="entry name" value="D-Amino Acid Oxidase, subunit A, domain 2"/>
    <property type="match status" value="2"/>
</dbReference>
<protein>
    <recommendedName>
        <fullName evidence="1">FAD dependent oxidoreductase domain-containing protein</fullName>
    </recommendedName>
</protein>
<evidence type="ECO:0000259" key="1">
    <source>
        <dbReference type="Pfam" id="PF01266"/>
    </source>
</evidence>
<organism evidence="2 3">
    <name type="scientific">Penicillium diatomitis</name>
    <dbReference type="NCBI Taxonomy" id="2819901"/>
    <lineage>
        <taxon>Eukaryota</taxon>
        <taxon>Fungi</taxon>
        <taxon>Dikarya</taxon>
        <taxon>Ascomycota</taxon>
        <taxon>Pezizomycotina</taxon>
        <taxon>Eurotiomycetes</taxon>
        <taxon>Eurotiomycetidae</taxon>
        <taxon>Eurotiales</taxon>
        <taxon>Aspergillaceae</taxon>
        <taxon>Penicillium</taxon>
    </lineage>
</organism>
<dbReference type="PANTHER" id="PTHR13847">
    <property type="entry name" value="SARCOSINE DEHYDROGENASE-RELATED"/>
    <property type="match status" value="1"/>
</dbReference>
<name>A0A9W9WL92_9EURO</name>
<dbReference type="InterPro" id="IPR006076">
    <property type="entry name" value="FAD-dep_OxRdtase"/>
</dbReference>
<comment type="caution">
    <text evidence="2">The sequence shown here is derived from an EMBL/GenBank/DDBJ whole genome shotgun (WGS) entry which is preliminary data.</text>
</comment>
<evidence type="ECO:0000313" key="3">
    <source>
        <dbReference type="Proteomes" id="UP001148312"/>
    </source>
</evidence>
<dbReference type="Gene3D" id="3.50.50.60">
    <property type="entry name" value="FAD/NAD(P)-binding domain"/>
    <property type="match status" value="2"/>
</dbReference>
<gene>
    <name evidence="2" type="ORF">N7539_008865</name>
</gene>
<dbReference type="GO" id="GO:0005737">
    <property type="term" value="C:cytoplasm"/>
    <property type="evidence" value="ECO:0007669"/>
    <property type="project" value="TreeGrafter"/>
</dbReference>
<proteinExistence type="predicted"/>
<sequence>MPPVTTSDNPEELARLMTADPGLPRSNPTPAYWQHIPHPLANARSERFHSRRNYAIIGSGVTGLSVAKTVLENHPTATVSVLEARSLCSGATGRNGGQMAANAGEEYMHLAEVFGSEMAGKIANFTLRNLNAMHALVEEFDAVETSEVQRLKKLRVFMTEAKFEDFRRSLARLEADHPTLKGMYTLVDANTLLEVNGSSLSLIVLWRPISTPANIIPIVSFSRVEQTYSIHGACGGALLSAGTVWPYRLVTKVFDTLLKRYPGRFAIETHTPVLAVEVDHISSSTSPAACSYSVHTARGSITVEHVIYCTNGYSGHLLPALRGPIYPFKGTMTVQDAGTSIRNQGNSVAWGFHSPPSFDPVTKRHGYGLYYLGQSAKSGYLYFGGENKRIDDAVSADDSFVATSSVEHLQSSLPRFFAKTEEVSPPWKLVSSWSGIMGFTSDGLPMVGQLPSSLTGRKGGGEWIAAGFNGYGMANCFLCREALALMMLGKPRPDWLPEAYQISEERVAAHFVSKEATPATGSKL</sequence>
<keyword evidence="3" id="KW-1185">Reference proteome</keyword>
<dbReference type="SUPFAM" id="SSF51905">
    <property type="entry name" value="FAD/NAD(P)-binding domain"/>
    <property type="match status" value="1"/>
</dbReference>
<dbReference type="GeneID" id="81628710"/>
<dbReference type="RefSeq" id="XP_056785837.1">
    <property type="nucleotide sequence ID" value="XM_056938460.1"/>
</dbReference>
<evidence type="ECO:0000313" key="2">
    <source>
        <dbReference type="EMBL" id="KAJ5469247.1"/>
    </source>
</evidence>
<dbReference type="EMBL" id="JAPWDQ010000015">
    <property type="protein sequence ID" value="KAJ5469247.1"/>
    <property type="molecule type" value="Genomic_DNA"/>
</dbReference>
<dbReference type="AlphaFoldDB" id="A0A9W9WL92"/>
<reference evidence="2" key="1">
    <citation type="submission" date="2022-12" db="EMBL/GenBank/DDBJ databases">
        <authorList>
            <person name="Petersen C."/>
        </authorList>
    </citation>
    <scope>NUCLEOTIDE SEQUENCE</scope>
    <source>
        <strain evidence="2">IBT 30728</strain>
    </source>
</reference>
<dbReference type="Pfam" id="PF01266">
    <property type="entry name" value="DAO"/>
    <property type="match status" value="1"/>
</dbReference>
<dbReference type="InterPro" id="IPR036188">
    <property type="entry name" value="FAD/NAD-bd_sf"/>
</dbReference>
<accession>A0A9W9WL92</accession>
<feature type="domain" description="FAD dependent oxidoreductase" evidence="1">
    <location>
        <begin position="54"/>
        <end position="483"/>
    </location>
</feature>
<dbReference type="Proteomes" id="UP001148312">
    <property type="component" value="Unassembled WGS sequence"/>
</dbReference>
<reference evidence="2" key="2">
    <citation type="journal article" date="2023" name="IMA Fungus">
        <title>Comparative genomic study of the Penicillium genus elucidates a diverse pangenome and 15 lateral gene transfer events.</title>
        <authorList>
            <person name="Petersen C."/>
            <person name="Sorensen T."/>
            <person name="Nielsen M.R."/>
            <person name="Sondergaard T.E."/>
            <person name="Sorensen J.L."/>
            <person name="Fitzpatrick D.A."/>
            <person name="Frisvad J.C."/>
            <person name="Nielsen K.L."/>
        </authorList>
    </citation>
    <scope>NUCLEOTIDE SEQUENCE</scope>
    <source>
        <strain evidence="2">IBT 30728</strain>
    </source>
</reference>
<dbReference type="PANTHER" id="PTHR13847:SF213">
    <property type="entry name" value="DEPENDENT OXIDOREDUCTASE, PUTATIVE-RELATED"/>
    <property type="match status" value="1"/>
</dbReference>